<dbReference type="AlphaFoldDB" id="A0A7L5A127"/>
<comment type="caution">
    <text evidence="1">The sequence shown here is derived from an EMBL/GenBank/DDBJ whole genome shotgun (WGS) entry which is preliminary data.</text>
</comment>
<sequence>MSAIQTHPLDCSKHRILSLDANEHGQFVALLNHGEVWSNDWRLPLRQSFRFPLIRRVDADSFLVVECRRTLRNNGFLFSTAGELLHIFDAGDAVEDVMIQAGRIVVSHFDEEPGDGLAVFDLTGRQLFGFNSRQQEFIFDCYAMCPSGAESVLFYAYTEFHLHELRLTDFQLRQWPTPPDFLGSHALTASHDNVIFWGSYADNTGLFWWNRHNRVTSFGNVPCVLEARPRGLGNGKFLTHDDRGFTIIDAMELMRMDALQQWRG</sequence>
<evidence type="ECO:0000313" key="2">
    <source>
        <dbReference type="Proteomes" id="UP000326380"/>
    </source>
</evidence>
<name>A0A7L5A127_9BACT</name>
<dbReference type="RefSeq" id="WP_151080206.1">
    <property type="nucleotide sequence ID" value="NZ_CP047647.1"/>
</dbReference>
<dbReference type="EMBL" id="VTWU01000007">
    <property type="protein sequence ID" value="KAA9327023.1"/>
    <property type="molecule type" value="Genomic_DNA"/>
</dbReference>
<gene>
    <name evidence="1" type="ORF">F0P96_17405</name>
</gene>
<dbReference type="SUPFAM" id="SSF69322">
    <property type="entry name" value="Tricorn protease domain 2"/>
    <property type="match status" value="1"/>
</dbReference>
<keyword evidence="2" id="KW-1185">Reference proteome</keyword>
<accession>A0A7L5A127</accession>
<proteinExistence type="predicted"/>
<dbReference type="Proteomes" id="UP000326380">
    <property type="component" value="Unassembled WGS sequence"/>
</dbReference>
<organism evidence="1 2">
    <name type="scientific">Hymenobacter busanensis</name>
    <dbReference type="NCBI Taxonomy" id="2607656"/>
    <lineage>
        <taxon>Bacteria</taxon>
        <taxon>Pseudomonadati</taxon>
        <taxon>Bacteroidota</taxon>
        <taxon>Cytophagia</taxon>
        <taxon>Cytophagales</taxon>
        <taxon>Hymenobacteraceae</taxon>
        <taxon>Hymenobacter</taxon>
    </lineage>
</organism>
<reference evidence="1 2" key="1">
    <citation type="submission" date="2019-09" db="EMBL/GenBank/DDBJ databases">
        <title>Genome sequence of Hymenobacter sp. M3.</title>
        <authorList>
            <person name="Srinivasan S."/>
        </authorList>
    </citation>
    <scope>NUCLEOTIDE SEQUENCE [LARGE SCALE GENOMIC DNA]</scope>
    <source>
        <strain evidence="1 2">M3</strain>
    </source>
</reference>
<protein>
    <submittedName>
        <fullName evidence="1">Uncharacterized protein</fullName>
    </submittedName>
</protein>
<evidence type="ECO:0000313" key="1">
    <source>
        <dbReference type="EMBL" id="KAA9327023.1"/>
    </source>
</evidence>